<feature type="transmembrane region" description="Helical" evidence="6">
    <location>
        <begin position="144"/>
        <end position="166"/>
    </location>
</feature>
<dbReference type="PANTHER" id="PTHR23112:SF47">
    <property type="entry name" value="G-PROTEIN COUPLED RECEPTOR 157"/>
    <property type="match status" value="1"/>
</dbReference>
<feature type="region of interest" description="Disordered" evidence="5">
    <location>
        <begin position="736"/>
        <end position="877"/>
    </location>
</feature>
<dbReference type="Gene3D" id="1.20.1070.10">
    <property type="entry name" value="Rhodopsin 7-helix transmembrane proteins"/>
    <property type="match status" value="1"/>
</dbReference>
<feature type="transmembrane region" description="Helical" evidence="6">
    <location>
        <begin position="414"/>
        <end position="433"/>
    </location>
</feature>
<reference evidence="7" key="1">
    <citation type="journal article" date="2020" name="Fungal Divers.">
        <title>Resolving the Mortierellaceae phylogeny through synthesis of multi-gene phylogenetics and phylogenomics.</title>
        <authorList>
            <person name="Vandepol N."/>
            <person name="Liber J."/>
            <person name="Desiro A."/>
            <person name="Na H."/>
            <person name="Kennedy M."/>
            <person name="Barry K."/>
            <person name="Grigoriev I.V."/>
            <person name="Miller A.N."/>
            <person name="O'Donnell K."/>
            <person name="Stajich J.E."/>
            <person name="Bonito G."/>
        </authorList>
    </citation>
    <scope>NUCLEOTIDE SEQUENCE</scope>
    <source>
        <strain evidence="7">BC1065</strain>
    </source>
</reference>
<feature type="compositionally biased region" description="Polar residues" evidence="5">
    <location>
        <begin position="507"/>
        <end position="527"/>
    </location>
</feature>
<dbReference type="PANTHER" id="PTHR23112">
    <property type="entry name" value="G PROTEIN-COUPLED RECEPTOR 157-RELATED"/>
    <property type="match status" value="1"/>
</dbReference>
<evidence type="ECO:0000256" key="5">
    <source>
        <dbReference type="SAM" id="MobiDB-lite"/>
    </source>
</evidence>
<dbReference type="EMBL" id="JAAAJB010000563">
    <property type="protein sequence ID" value="KAG0253715.1"/>
    <property type="molecule type" value="Genomic_DNA"/>
</dbReference>
<feature type="transmembrane region" description="Helical" evidence="6">
    <location>
        <begin position="76"/>
        <end position="96"/>
    </location>
</feature>
<keyword evidence="4 6" id="KW-0472">Membrane</keyword>
<feature type="compositionally biased region" description="Gly residues" evidence="5">
    <location>
        <begin position="533"/>
        <end position="542"/>
    </location>
</feature>
<evidence type="ECO:0000313" key="7">
    <source>
        <dbReference type="EMBL" id="KAG0253715.1"/>
    </source>
</evidence>
<protein>
    <submittedName>
        <fullName evidence="7">Uncharacterized protein</fullName>
    </submittedName>
</protein>
<evidence type="ECO:0000256" key="4">
    <source>
        <dbReference type="ARBA" id="ARBA00023136"/>
    </source>
</evidence>
<keyword evidence="8" id="KW-1185">Reference proteome</keyword>
<dbReference type="Proteomes" id="UP000807716">
    <property type="component" value="Unassembled WGS sequence"/>
</dbReference>
<feature type="compositionally biased region" description="Gly residues" evidence="5">
    <location>
        <begin position="999"/>
        <end position="1010"/>
    </location>
</feature>
<accession>A0A9P6PWX5</accession>
<comment type="caution">
    <text evidence="7">The sequence shown here is derived from an EMBL/GenBank/DDBJ whole genome shotgun (WGS) entry which is preliminary data.</text>
</comment>
<dbReference type="GO" id="GO:0004930">
    <property type="term" value="F:G protein-coupled receptor activity"/>
    <property type="evidence" value="ECO:0007669"/>
    <property type="project" value="TreeGrafter"/>
</dbReference>
<comment type="subcellular location">
    <subcellularLocation>
        <location evidence="1">Membrane</location>
        <topology evidence="1">Multi-pass membrane protein</topology>
    </subcellularLocation>
</comment>
<feature type="region of interest" description="Disordered" evidence="5">
    <location>
        <begin position="979"/>
        <end position="1019"/>
    </location>
</feature>
<feature type="transmembrane region" description="Helical" evidence="6">
    <location>
        <begin position="200"/>
        <end position="220"/>
    </location>
</feature>
<feature type="compositionally biased region" description="Pro residues" evidence="5">
    <location>
        <begin position="635"/>
        <end position="646"/>
    </location>
</feature>
<feature type="region of interest" description="Disordered" evidence="5">
    <location>
        <begin position="677"/>
        <end position="722"/>
    </location>
</feature>
<feature type="transmembrane region" description="Helical" evidence="6">
    <location>
        <begin position="42"/>
        <end position="64"/>
    </location>
</feature>
<gene>
    <name evidence="7" type="ORF">DFQ27_007256</name>
</gene>
<keyword evidence="3 6" id="KW-1133">Transmembrane helix</keyword>
<organism evidence="7 8">
    <name type="scientific">Actinomortierella ambigua</name>
    <dbReference type="NCBI Taxonomy" id="1343610"/>
    <lineage>
        <taxon>Eukaryota</taxon>
        <taxon>Fungi</taxon>
        <taxon>Fungi incertae sedis</taxon>
        <taxon>Mucoromycota</taxon>
        <taxon>Mortierellomycotina</taxon>
        <taxon>Mortierellomycetes</taxon>
        <taxon>Mortierellales</taxon>
        <taxon>Mortierellaceae</taxon>
        <taxon>Actinomortierella</taxon>
    </lineage>
</organism>
<evidence type="ECO:0000256" key="3">
    <source>
        <dbReference type="ARBA" id="ARBA00022989"/>
    </source>
</evidence>
<evidence type="ECO:0000256" key="1">
    <source>
        <dbReference type="ARBA" id="ARBA00004141"/>
    </source>
</evidence>
<feature type="transmembrane region" description="Helical" evidence="6">
    <location>
        <begin position="108"/>
        <end position="132"/>
    </location>
</feature>
<dbReference type="GO" id="GO:0005886">
    <property type="term" value="C:plasma membrane"/>
    <property type="evidence" value="ECO:0007669"/>
    <property type="project" value="TreeGrafter"/>
</dbReference>
<evidence type="ECO:0000313" key="8">
    <source>
        <dbReference type="Proteomes" id="UP000807716"/>
    </source>
</evidence>
<keyword evidence="2 6" id="KW-0812">Transmembrane</keyword>
<feature type="region of interest" description="Disordered" evidence="5">
    <location>
        <begin position="585"/>
        <end position="609"/>
    </location>
</feature>
<evidence type="ECO:0000256" key="6">
    <source>
        <dbReference type="SAM" id="Phobius"/>
    </source>
</evidence>
<dbReference type="OrthoDB" id="2445695at2759"/>
<proteinExistence type="predicted"/>
<sequence length="1111" mass="119820">MPTLAPSLNISWIDFGGININIPDQVHTDIRTNPHMSRPQVVSVYIANSLSVFGSGVILIMARCIMRAVPSHRSRLWLITATALSNFGFALANLITDLADTTTTLPCVFSAWCYIFFQLLTCTLVIVSTFRLCGTFLFKHSHRIPNWTIALCPSIAFILATVPAAASQFDFDACAQYCWYKVEQNPPECTNRSAWSWVTFYGWMIIFLSTLFFSTILVLLKIIRMRARSRAELRRFNRHSASTLATLSCADDPESGRPHSLTGAHRLPAWNFWKKPSSQTAVRGTHLNANTGDTGASATATTTPEFITGLPAGLAAQYEGTNHDDNADTNTSTATTTTMGVRSLSAISPRQNALDMAAALAQRREAEYWFLFAILRQALYPITITASGCIQIFVDLTLNDETAKRSTFETAATVATSIQGFLFFFVFLFDPAVAQWRRMWKEYAVWKWYVEFYFSLGMPQEGKDFEDQFLANCHEHLDKDPSLARFLRPPAYAWSCSYQRYLATNQQTTSQPTESHLASRETSLPTLSTTHGSPGGGGGGGATTATTNAATASNAASQTLIGTAGHTNQGTQPEAIMLEMGDPEKVSPVEMPLSSETTPMGGPVLPATDASAPIDAANYTLNTSTPLAALSSKQQPPPPSPPPSFAPPHMTSLEGSDGTITNDGKRRSWLHCGAATTLHPLSEDEEGKSMDDGEHGLPAAALSPFRAPAETTTPPTKNPKPRYIRQYAQQLLRAVSSNNNNNNNNSSGTQNDNDNNNNIAEPTPADNRQGRQGGLQGLQAEKGEEGSSGGGGVPGSSHPSSQDMSEKHIILPPEVVGYDHHGHGPGHGHGAHGPSFPIGGGEEEEEQEEKGEGGEKHATKSSRPSIERRMTIGGGDITHNPFLTVHRTQMMSLAGSTDSGITIRSPTRRAGPWWGWCCCCCVACTPAEGDDEVVRTTATMNNNAVAVVNPTTARATAATAAPNTAAALVQFEGNERGPSCASGATGGSGGSSSSAGARASGGGGGGGGRGSTRPSQHSNNTLFIMDCCGHRRKFSRRNDRRNTPEINIVYQKPFRSLYLAYFVHNLVRYLLVPRRARLPRIPFPRNEVSKSVRARQASVDLVAAGLWEPHA</sequence>
<feature type="compositionally biased region" description="Low complexity" evidence="5">
    <location>
        <begin position="736"/>
        <end position="758"/>
    </location>
</feature>
<name>A0A9P6PWX5_9FUNG</name>
<feature type="region of interest" description="Disordered" evidence="5">
    <location>
        <begin position="507"/>
        <end position="546"/>
    </location>
</feature>
<dbReference type="AlphaFoldDB" id="A0A9P6PWX5"/>
<dbReference type="GO" id="GO:0007189">
    <property type="term" value="P:adenylate cyclase-activating G protein-coupled receptor signaling pathway"/>
    <property type="evidence" value="ECO:0007669"/>
    <property type="project" value="TreeGrafter"/>
</dbReference>
<evidence type="ECO:0000256" key="2">
    <source>
        <dbReference type="ARBA" id="ARBA00022692"/>
    </source>
</evidence>
<feature type="region of interest" description="Disordered" evidence="5">
    <location>
        <begin position="629"/>
        <end position="665"/>
    </location>
</feature>